<sequence>MKKICIQGLGFVGAAMATAVANAKETDGSPCFDVVGVDLPTEFGQYRVDKISQGEFPFSTSDQNLLSAFTRACKQENLSATTNVEIYAEADIIIVDIQLDIPYLDNEPQLQLESFRQAIETIGRSVQEGTLIIVETTVPPGTCEKVVVPILEQELQKRDMNAKSIHVAHSYERVMPGDDYLASIIDYWRVFAGHTQEAGDFCEEFLSKVINVKDYPLTRLSSTTASETAKVMENSYRAANIAFIDEWTKFSEAVGIDLFEVVAAIKKRPTHSNIRYPGLGVGGYCLTKDPTFAPAAARQLFNENLDFPFSELTVRVNDNMPLHTVNRLKTLLSGNLKDKHILVCGISYRQDVGDTRYSPSEKLVRQLIDDGANIKLHDPYVEHWDEMNISIPKEFSIDYDYDAVVFAVPHKIYQEINLADEVVNKRTVILDANGVLRKSQCDSARENGLRVESIGRGNSQL</sequence>
<dbReference type="PIRSF" id="PIRSF500136">
    <property type="entry name" value="UDP_ManNAc_DH"/>
    <property type="match status" value="1"/>
</dbReference>
<dbReference type="PANTHER" id="PTHR43491">
    <property type="entry name" value="UDP-N-ACETYL-D-MANNOSAMINE DEHYDROGENASE"/>
    <property type="match status" value="1"/>
</dbReference>
<feature type="domain" description="UDP-glucose/GDP-mannose dehydrogenase C-terminal" evidence="4">
    <location>
        <begin position="342"/>
        <end position="438"/>
    </location>
</feature>
<evidence type="ECO:0000259" key="4">
    <source>
        <dbReference type="SMART" id="SM00984"/>
    </source>
</evidence>
<dbReference type="EMBL" id="UOFL01000004">
    <property type="protein sequence ID" value="VAW70951.1"/>
    <property type="molecule type" value="Genomic_DNA"/>
</dbReference>
<dbReference type="SMART" id="SM00984">
    <property type="entry name" value="UDPG_MGDP_dh_C"/>
    <property type="match status" value="1"/>
</dbReference>
<dbReference type="InterPro" id="IPR001732">
    <property type="entry name" value="UDP-Glc/GDP-Man_DH_N"/>
</dbReference>
<dbReference type="NCBIfam" id="TIGR03026">
    <property type="entry name" value="NDP-sugDHase"/>
    <property type="match status" value="1"/>
</dbReference>
<dbReference type="SUPFAM" id="SSF48179">
    <property type="entry name" value="6-phosphogluconate dehydrogenase C-terminal domain-like"/>
    <property type="match status" value="1"/>
</dbReference>
<dbReference type="GO" id="GO:0000271">
    <property type="term" value="P:polysaccharide biosynthetic process"/>
    <property type="evidence" value="ECO:0007669"/>
    <property type="project" value="InterPro"/>
</dbReference>
<comment type="similarity">
    <text evidence="1">Belongs to the UDP-glucose/GDP-mannose dehydrogenase family.</text>
</comment>
<dbReference type="InterPro" id="IPR008927">
    <property type="entry name" value="6-PGluconate_DH-like_C_sf"/>
</dbReference>
<dbReference type="GO" id="GO:0051287">
    <property type="term" value="F:NAD binding"/>
    <property type="evidence" value="ECO:0007669"/>
    <property type="project" value="InterPro"/>
</dbReference>
<evidence type="ECO:0000313" key="5">
    <source>
        <dbReference type="EMBL" id="VAW70951.1"/>
    </source>
</evidence>
<dbReference type="Pfam" id="PF03720">
    <property type="entry name" value="UDPG_MGDP_dh_C"/>
    <property type="match status" value="1"/>
</dbReference>
<name>A0A3B0XTT6_9ZZZZ</name>
<dbReference type="GO" id="GO:0016628">
    <property type="term" value="F:oxidoreductase activity, acting on the CH-CH group of donors, NAD or NADP as acceptor"/>
    <property type="evidence" value="ECO:0007669"/>
    <property type="project" value="InterPro"/>
</dbReference>
<organism evidence="5">
    <name type="scientific">hydrothermal vent metagenome</name>
    <dbReference type="NCBI Taxonomy" id="652676"/>
    <lineage>
        <taxon>unclassified sequences</taxon>
        <taxon>metagenomes</taxon>
        <taxon>ecological metagenomes</taxon>
    </lineage>
</organism>
<dbReference type="Gene3D" id="3.40.50.720">
    <property type="entry name" value="NAD(P)-binding Rossmann-like Domain"/>
    <property type="match status" value="2"/>
</dbReference>
<dbReference type="AlphaFoldDB" id="A0A3B0XTT6"/>
<dbReference type="GO" id="GO:0016616">
    <property type="term" value="F:oxidoreductase activity, acting on the CH-OH group of donors, NAD or NADP as acceptor"/>
    <property type="evidence" value="ECO:0007669"/>
    <property type="project" value="InterPro"/>
</dbReference>
<proteinExistence type="inferred from homology"/>
<dbReference type="Pfam" id="PF00984">
    <property type="entry name" value="UDPG_MGDP_dh"/>
    <property type="match status" value="1"/>
</dbReference>
<evidence type="ECO:0000256" key="1">
    <source>
        <dbReference type="ARBA" id="ARBA00006601"/>
    </source>
</evidence>
<evidence type="ECO:0000256" key="2">
    <source>
        <dbReference type="ARBA" id="ARBA00023002"/>
    </source>
</evidence>
<dbReference type="InterPro" id="IPR014026">
    <property type="entry name" value="UDP-Glc/GDP-Man_DH_dimer"/>
</dbReference>
<dbReference type="Pfam" id="PF03721">
    <property type="entry name" value="UDPG_MGDP_dh_N"/>
    <property type="match status" value="1"/>
</dbReference>
<keyword evidence="3" id="KW-0520">NAD</keyword>
<accession>A0A3B0XTT6</accession>
<gene>
    <name evidence="5" type="ORF">MNBD_GAMMA12-2428</name>
</gene>
<dbReference type="InterPro" id="IPR036220">
    <property type="entry name" value="UDP-Glc/GDP-Man_DH_C_sf"/>
</dbReference>
<evidence type="ECO:0000256" key="3">
    <source>
        <dbReference type="ARBA" id="ARBA00023027"/>
    </source>
</evidence>
<reference evidence="5" key="1">
    <citation type="submission" date="2018-06" db="EMBL/GenBank/DDBJ databases">
        <authorList>
            <person name="Zhirakovskaya E."/>
        </authorList>
    </citation>
    <scope>NUCLEOTIDE SEQUENCE</scope>
</reference>
<dbReference type="PIRSF" id="PIRSF000124">
    <property type="entry name" value="UDPglc_GDPman_dh"/>
    <property type="match status" value="1"/>
</dbReference>
<dbReference type="SUPFAM" id="SSF52413">
    <property type="entry name" value="UDP-glucose/GDP-mannose dehydrogenase C-terminal domain"/>
    <property type="match status" value="1"/>
</dbReference>
<dbReference type="InterPro" id="IPR017476">
    <property type="entry name" value="UDP-Glc/GDP-Man"/>
</dbReference>
<protein>
    <submittedName>
        <fullName evidence="5">UDP-N-acetyl-D-mannosaminuronate dehydrogenase</fullName>
    </submittedName>
</protein>
<keyword evidence="2" id="KW-0560">Oxidoreductase</keyword>
<dbReference type="InterPro" id="IPR014027">
    <property type="entry name" value="UDP-Glc/GDP-Man_DH_C"/>
</dbReference>
<dbReference type="SUPFAM" id="SSF51735">
    <property type="entry name" value="NAD(P)-binding Rossmann-fold domains"/>
    <property type="match status" value="1"/>
</dbReference>
<dbReference type="PANTHER" id="PTHR43491:SF2">
    <property type="entry name" value="UDP-N-ACETYL-D-MANNOSAMINE DEHYDROGENASE"/>
    <property type="match status" value="1"/>
</dbReference>
<dbReference type="InterPro" id="IPR028359">
    <property type="entry name" value="UDP_ManNAc/GlcNAc_DH"/>
</dbReference>
<dbReference type="InterPro" id="IPR036291">
    <property type="entry name" value="NAD(P)-bd_dom_sf"/>
</dbReference>